<evidence type="ECO:0000256" key="2">
    <source>
        <dbReference type="ARBA" id="ARBA00022692"/>
    </source>
</evidence>
<protein>
    <submittedName>
        <fullName evidence="8">Lipopolysaccharide assembly protein B</fullName>
    </submittedName>
</protein>
<dbReference type="InterPro" id="IPR010817">
    <property type="entry name" value="HemY_N"/>
</dbReference>
<feature type="domain" description="HemY N-terminal" evidence="7">
    <location>
        <begin position="35"/>
        <end position="132"/>
    </location>
</feature>
<dbReference type="InterPro" id="IPR011990">
    <property type="entry name" value="TPR-like_helical_dom_sf"/>
</dbReference>
<feature type="compositionally biased region" description="Polar residues" evidence="5">
    <location>
        <begin position="487"/>
        <end position="498"/>
    </location>
</feature>
<dbReference type="Pfam" id="PF07219">
    <property type="entry name" value="HemY_N"/>
    <property type="match status" value="1"/>
</dbReference>
<feature type="transmembrane region" description="Helical" evidence="6">
    <location>
        <begin position="45"/>
        <end position="69"/>
    </location>
</feature>
<evidence type="ECO:0000256" key="1">
    <source>
        <dbReference type="ARBA" id="ARBA00004370"/>
    </source>
</evidence>
<dbReference type="EMBL" id="BFBR01000001">
    <property type="protein sequence ID" value="GBF56598.1"/>
    <property type="molecule type" value="Genomic_DNA"/>
</dbReference>
<dbReference type="Proteomes" id="UP000245086">
    <property type="component" value="Unassembled WGS sequence"/>
</dbReference>
<feature type="region of interest" description="Disordered" evidence="5">
    <location>
        <begin position="448"/>
        <end position="498"/>
    </location>
</feature>
<evidence type="ECO:0000256" key="4">
    <source>
        <dbReference type="ARBA" id="ARBA00023136"/>
    </source>
</evidence>
<feature type="compositionally biased region" description="Polar residues" evidence="5">
    <location>
        <begin position="450"/>
        <end position="465"/>
    </location>
</feature>
<gene>
    <name evidence="8" type="primary">lapB</name>
    <name evidence="8" type="ORF">PbB2_00255</name>
</gene>
<comment type="caution">
    <text evidence="8">The sequence shown here is derived from an EMBL/GenBank/DDBJ whole genome shotgun (WGS) entry which is preliminary data.</text>
</comment>
<dbReference type="Gene3D" id="1.25.40.10">
    <property type="entry name" value="Tetratricopeptide repeat domain"/>
    <property type="match status" value="1"/>
</dbReference>
<sequence>MKTIRLIVLIAIGLALLAGFVFLAIMPGEIVYNDGQHKISASPGVAAAIAMLVTIILTATWGFIGWLWGLPARMKRAQMENARKKCLDTLGLSMAALEGGEISEARRHAQKALGFSPDAASAKFLAAKAAVIAGDGAAGERLYGELTDVAGYGVAARRGLAELALNRGNMAAAISHAEAALQQSKKAPWPAEFLFHRRVLAADWDGALGALDDAERRGLVGQKTATRRRAVVLSAAAHRAERMMDPAQALELAQRAIKFAPGFAPAAVMAARLQAMVGKQWQAAGTLESAWEAAPHPALAIAYRDLKSEEPIPTQARWLDGLIRLNPNHRESRILGVEQALLNQDAVTAIQGLEPLLAERPTSRILGLRAAAAKTAGDEAGAREWLAKGANAPREPDWSDLDPDGIAFAYEDADWARLIESYGDRGVLVHPRLERSDSERLAAPELASLTERTGQPGQAGATDTTPVVPDDPGIESFDGLGAEDETASTGNKKSWLNF</sequence>
<evidence type="ECO:0000313" key="8">
    <source>
        <dbReference type="EMBL" id="GBF56598.1"/>
    </source>
</evidence>
<comment type="subcellular location">
    <subcellularLocation>
        <location evidence="1">Membrane</location>
    </subcellularLocation>
</comment>
<dbReference type="OrthoDB" id="9798343at2"/>
<dbReference type="RefSeq" id="WP_108983469.1">
    <property type="nucleotide sequence ID" value="NZ_BFBR01000001.1"/>
</dbReference>
<evidence type="ECO:0000256" key="5">
    <source>
        <dbReference type="SAM" id="MobiDB-lite"/>
    </source>
</evidence>
<accession>A0A2P2E6D1</accession>
<keyword evidence="4 6" id="KW-0472">Membrane</keyword>
<keyword evidence="3 6" id="KW-1133">Transmembrane helix</keyword>
<feature type="transmembrane region" description="Helical" evidence="6">
    <location>
        <begin position="7"/>
        <end position="25"/>
    </location>
</feature>
<dbReference type="AlphaFoldDB" id="A0A2P2E6D1"/>
<keyword evidence="2 6" id="KW-0812">Transmembrane</keyword>
<name>A0A2P2E6D1_9PROT</name>
<evidence type="ECO:0000256" key="6">
    <source>
        <dbReference type="SAM" id="Phobius"/>
    </source>
</evidence>
<keyword evidence="9" id="KW-1185">Reference proteome</keyword>
<evidence type="ECO:0000256" key="3">
    <source>
        <dbReference type="ARBA" id="ARBA00022989"/>
    </source>
</evidence>
<evidence type="ECO:0000313" key="9">
    <source>
        <dbReference type="Proteomes" id="UP000245086"/>
    </source>
</evidence>
<reference evidence="8 9" key="1">
    <citation type="journal article" date="2018" name="Genome Announc.">
        <title>Draft Genome Sequence of "Candidatus Phycosocius bacilliformis," an Alphaproteobacterial Ectosymbiont of the Hydrocarbon-Producing Green Alga Botryococcus braunii.</title>
        <authorList>
            <person name="Tanabe Y."/>
            <person name="Yamaguchi H."/>
            <person name="Watanabe M.M."/>
        </authorList>
    </citation>
    <scope>NUCLEOTIDE SEQUENCE [LARGE SCALE GENOMIC DNA]</scope>
    <source>
        <strain evidence="8 9">BOTRYCO-2</strain>
    </source>
</reference>
<evidence type="ECO:0000259" key="7">
    <source>
        <dbReference type="Pfam" id="PF07219"/>
    </source>
</evidence>
<dbReference type="SUPFAM" id="SSF48452">
    <property type="entry name" value="TPR-like"/>
    <property type="match status" value="2"/>
</dbReference>
<organism evidence="8 9">
    <name type="scientific">Candidatus Phycosocius bacilliformis</name>
    <dbReference type="NCBI Taxonomy" id="1445552"/>
    <lineage>
        <taxon>Bacteria</taxon>
        <taxon>Pseudomonadati</taxon>
        <taxon>Pseudomonadota</taxon>
        <taxon>Alphaproteobacteria</taxon>
        <taxon>Caulobacterales</taxon>
        <taxon>Caulobacterales incertae sedis</taxon>
        <taxon>Candidatus Phycosocius</taxon>
    </lineage>
</organism>
<dbReference type="GO" id="GO:0016020">
    <property type="term" value="C:membrane"/>
    <property type="evidence" value="ECO:0007669"/>
    <property type="project" value="UniProtKB-SubCell"/>
</dbReference>
<proteinExistence type="predicted"/>